<dbReference type="Proteomes" id="UP000828390">
    <property type="component" value="Unassembled WGS sequence"/>
</dbReference>
<evidence type="ECO:0008006" key="4">
    <source>
        <dbReference type="Google" id="ProtNLM"/>
    </source>
</evidence>
<dbReference type="EMBL" id="JAIWYP010000012">
    <property type="protein sequence ID" value="KAH3727944.1"/>
    <property type="molecule type" value="Genomic_DNA"/>
</dbReference>
<feature type="chain" id="PRO_5038350530" description="Prokineticin domain-containing protein" evidence="1">
    <location>
        <begin position="21"/>
        <end position="114"/>
    </location>
</feature>
<evidence type="ECO:0000313" key="2">
    <source>
        <dbReference type="EMBL" id="KAH3727944.1"/>
    </source>
</evidence>
<keyword evidence="1" id="KW-0732">Signal</keyword>
<comment type="caution">
    <text evidence="2">The sequence shown here is derived from an EMBL/GenBank/DDBJ whole genome shotgun (WGS) entry which is preliminary data.</text>
</comment>
<name>A0A9D4HQQ7_DREPO</name>
<protein>
    <recommendedName>
        <fullName evidence="4">Prokineticin domain-containing protein</fullName>
    </recommendedName>
</protein>
<sequence length="114" mass="12005">MNMVVSFAFVLAASLAVVWAAECSSDADCPGGCCYSNNVNPHGKCYSVSNDTQPCHLPNHQVNHMLYPCGCASGLTCDAIHFDPSLPDPIHDAEMLLLGHGYGLCTSTPGTIFG</sequence>
<reference evidence="2" key="1">
    <citation type="journal article" date="2019" name="bioRxiv">
        <title>The Genome of the Zebra Mussel, Dreissena polymorpha: A Resource for Invasive Species Research.</title>
        <authorList>
            <person name="McCartney M.A."/>
            <person name="Auch B."/>
            <person name="Kono T."/>
            <person name="Mallez S."/>
            <person name="Zhang Y."/>
            <person name="Obille A."/>
            <person name="Becker A."/>
            <person name="Abrahante J.E."/>
            <person name="Garbe J."/>
            <person name="Badalamenti J.P."/>
            <person name="Herman A."/>
            <person name="Mangelson H."/>
            <person name="Liachko I."/>
            <person name="Sullivan S."/>
            <person name="Sone E.D."/>
            <person name="Koren S."/>
            <person name="Silverstein K.A.T."/>
            <person name="Beckman K.B."/>
            <person name="Gohl D.M."/>
        </authorList>
    </citation>
    <scope>NUCLEOTIDE SEQUENCE</scope>
    <source>
        <strain evidence="2">Duluth1</strain>
        <tissue evidence="2">Whole animal</tissue>
    </source>
</reference>
<reference evidence="2" key="2">
    <citation type="submission" date="2020-11" db="EMBL/GenBank/DDBJ databases">
        <authorList>
            <person name="McCartney M.A."/>
            <person name="Auch B."/>
            <person name="Kono T."/>
            <person name="Mallez S."/>
            <person name="Becker A."/>
            <person name="Gohl D.M."/>
            <person name="Silverstein K.A.T."/>
            <person name="Koren S."/>
            <person name="Bechman K.B."/>
            <person name="Herman A."/>
            <person name="Abrahante J.E."/>
            <person name="Garbe J."/>
        </authorList>
    </citation>
    <scope>NUCLEOTIDE SEQUENCE</scope>
    <source>
        <strain evidence="2">Duluth1</strain>
        <tissue evidence="2">Whole animal</tissue>
    </source>
</reference>
<evidence type="ECO:0000256" key="1">
    <source>
        <dbReference type="SAM" id="SignalP"/>
    </source>
</evidence>
<organism evidence="2 3">
    <name type="scientific">Dreissena polymorpha</name>
    <name type="common">Zebra mussel</name>
    <name type="synonym">Mytilus polymorpha</name>
    <dbReference type="NCBI Taxonomy" id="45954"/>
    <lineage>
        <taxon>Eukaryota</taxon>
        <taxon>Metazoa</taxon>
        <taxon>Spiralia</taxon>
        <taxon>Lophotrochozoa</taxon>
        <taxon>Mollusca</taxon>
        <taxon>Bivalvia</taxon>
        <taxon>Autobranchia</taxon>
        <taxon>Heteroconchia</taxon>
        <taxon>Euheterodonta</taxon>
        <taxon>Imparidentia</taxon>
        <taxon>Neoheterodontei</taxon>
        <taxon>Myida</taxon>
        <taxon>Dreissenoidea</taxon>
        <taxon>Dreissenidae</taxon>
        <taxon>Dreissena</taxon>
    </lineage>
</organism>
<dbReference type="OrthoDB" id="6061666at2759"/>
<keyword evidence="3" id="KW-1185">Reference proteome</keyword>
<accession>A0A9D4HQQ7</accession>
<proteinExistence type="predicted"/>
<feature type="signal peptide" evidence="1">
    <location>
        <begin position="1"/>
        <end position="20"/>
    </location>
</feature>
<gene>
    <name evidence="2" type="ORF">DPMN_053890</name>
</gene>
<dbReference type="Gene3D" id="2.10.80.10">
    <property type="entry name" value="Lipase, subunit A"/>
    <property type="match status" value="1"/>
</dbReference>
<dbReference type="AlphaFoldDB" id="A0A9D4HQQ7"/>
<evidence type="ECO:0000313" key="3">
    <source>
        <dbReference type="Proteomes" id="UP000828390"/>
    </source>
</evidence>